<gene>
    <name evidence="4" type="ORF">BaRGS_00001498</name>
</gene>
<evidence type="ECO:0000259" key="3">
    <source>
        <dbReference type="PROSITE" id="PS50011"/>
    </source>
</evidence>
<accession>A0ABD0M722</accession>
<proteinExistence type="predicted"/>
<dbReference type="AlphaFoldDB" id="A0ABD0M722"/>
<feature type="coiled-coil region" evidence="1">
    <location>
        <begin position="28"/>
        <end position="62"/>
    </location>
</feature>
<dbReference type="Pfam" id="PF00069">
    <property type="entry name" value="Pkinase"/>
    <property type="match status" value="1"/>
</dbReference>
<dbReference type="PROSITE" id="PS50011">
    <property type="entry name" value="PROTEIN_KINASE_DOM"/>
    <property type="match status" value="1"/>
</dbReference>
<protein>
    <recommendedName>
        <fullName evidence="3">Protein kinase domain-containing protein</fullName>
    </recommendedName>
</protein>
<feature type="domain" description="Protein kinase" evidence="3">
    <location>
        <begin position="431"/>
        <end position="675"/>
    </location>
</feature>
<dbReference type="InterPro" id="IPR011009">
    <property type="entry name" value="Kinase-like_dom_sf"/>
</dbReference>
<dbReference type="SUPFAM" id="SSF56112">
    <property type="entry name" value="Protein kinase-like (PK-like)"/>
    <property type="match status" value="1"/>
</dbReference>
<dbReference type="PANTHER" id="PTHR24347">
    <property type="entry name" value="SERINE/THREONINE-PROTEIN KINASE"/>
    <property type="match status" value="1"/>
</dbReference>
<evidence type="ECO:0000313" key="5">
    <source>
        <dbReference type="Proteomes" id="UP001519460"/>
    </source>
</evidence>
<dbReference type="SMART" id="SM00220">
    <property type="entry name" value="S_TKc"/>
    <property type="match status" value="1"/>
</dbReference>
<sequence length="929" mass="102477">MQAAGRGGQPGKAPLLGEAPSKGPQPVYSDLKIELKNKSRALEKASKEKEIAGAELNNLRGKMKIQAAASMVEKVRKLRGQFSEESTPIDEAIQLATSAEKLREDSITTLPPVMTALGNYRTQQQRICQFKDQPVPEDEIQARDQLRKELFECLTDCIKEMEQKPFTSRAQSITQCIEKLHSHYDNFFNMPVQQFPDLQSVVEQYEEFKTSRMQDFEQTRLLTDQQQQAVLSQLEQLAKQLSLSSSIQREGVDMDLGNQLRQYCVCLQQEMACKNVEGSGDAAFIASLVKTVHHDLKSEVLCANNFIRLQADFCEMRKNMEGWLDKKPSADKLIANRSTLKALKSKLRHRLADKHDAEENNDDEELNEIKKDIVAIQQEIHAALQVEDEELSELAMMIDSHFPELLNLHPDCGLDIHLAYNGLVKPSHAVDHYDLKPVPGSTGRLFYSTFAGKPVIVIECLLSDSHHLGRDEFLGQLTNYTNITHPALLRPSAVFFDKNNRHAYLQIEKEGDILANYVEYENLPKQDSSKIIRSVTEGLKVLHENKVLHGEINPHSIIRHPDGTAALLPPDLSCRPADRAKCKYTSPNNLEFMAPEMLNMTAGMEPTGTVDMYCVGILLLWLACPTDPINYNPDGSLDVNQFQLDPMATNLVKSLSSHIPHMRPSAEMLLQTQFVLQSTDSREGSAVVSPIRARPFPHLGLFSTRTPMSEMSFMPNLQMPPPPLPAYQQPPPPIHHQLPQPLPAVAAQLVNTPGPVPPAPNNFADMQQDSAFNGYPSSDLHVPPNSEPNGLNARDDPSPPLSSFVSAADSMTSVPAMPVAQDCAPSGFEEAALEQEQLEQESREAVEQFSDADQGYAGLAGVGDSTGSFEIGTFSVDDVGGASAGGGDGLRGRKITRQLSGEGDGNGEEWADAASEEKPGGTVDDEIGK</sequence>
<feature type="region of interest" description="Disordered" evidence="2">
    <location>
        <begin position="1"/>
        <end position="28"/>
    </location>
</feature>
<feature type="compositionally biased region" description="Gly residues" evidence="2">
    <location>
        <begin position="1"/>
        <end position="10"/>
    </location>
</feature>
<dbReference type="EMBL" id="JACVVK020000004">
    <property type="protein sequence ID" value="KAK7507563.1"/>
    <property type="molecule type" value="Genomic_DNA"/>
</dbReference>
<keyword evidence="5" id="KW-1185">Reference proteome</keyword>
<reference evidence="4 5" key="1">
    <citation type="journal article" date="2023" name="Sci. Data">
        <title>Genome assembly of the Korean intertidal mud-creeper Batillaria attramentaria.</title>
        <authorList>
            <person name="Patra A.K."/>
            <person name="Ho P.T."/>
            <person name="Jun S."/>
            <person name="Lee S.J."/>
            <person name="Kim Y."/>
            <person name="Won Y.J."/>
        </authorList>
    </citation>
    <scope>NUCLEOTIDE SEQUENCE [LARGE SCALE GENOMIC DNA]</scope>
    <source>
        <strain evidence="4">Wonlab-2016</strain>
    </source>
</reference>
<evidence type="ECO:0000256" key="2">
    <source>
        <dbReference type="SAM" id="MobiDB-lite"/>
    </source>
</evidence>
<feature type="region of interest" description="Disordered" evidence="2">
    <location>
        <begin position="754"/>
        <end position="805"/>
    </location>
</feature>
<organism evidence="4 5">
    <name type="scientific">Batillaria attramentaria</name>
    <dbReference type="NCBI Taxonomy" id="370345"/>
    <lineage>
        <taxon>Eukaryota</taxon>
        <taxon>Metazoa</taxon>
        <taxon>Spiralia</taxon>
        <taxon>Lophotrochozoa</taxon>
        <taxon>Mollusca</taxon>
        <taxon>Gastropoda</taxon>
        <taxon>Caenogastropoda</taxon>
        <taxon>Sorbeoconcha</taxon>
        <taxon>Cerithioidea</taxon>
        <taxon>Batillariidae</taxon>
        <taxon>Batillaria</taxon>
    </lineage>
</organism>
<comment type="caution">
    <text evidence="4">The sequence shown here is derived from an EMBL/GenBank/DDBJ whole genome shotgun (WGS) entry which is preliminary data.</text>
</comment>
<dbReference type="Proteomes" id="UP001519460">
    <property type="component" value="Unassembled WGS sequence"/>
</dbReference>
<keyword evidence="1" id="KW-0175">Coiled coil</keyword>
<name>A0ABD0M722_9CAEN</name>
<evidence type="ECO:0000313" key="4">
    <source>
        <dbReference type="EMBL" id="KAK7507563.1"/>
    </source>
</evidence>
<feature type="region of interest" description="Disordered" evidence="2">
    <location>
        <begin position="880"/>
        <end position="929"/>
    </location>
</feature>
<evidence type="ECO:0000256" key="1">
    <source>
        <dbReference type="SAM" id="Coils"/>
    </source>
</evidence>
<dbReference type="InterPro" id="IPR000719">
    <property type="entry name" value="Prot_kinase_dom"/>
</dbReference>
<dbReference type="Gene3D" id="1.10.510.10">
    <property type="entry name" value="Transferase(Phosphotransferase) domain 1"/>
    <property type="match status" value="1"/>
</dbReference>